<accession>A0A412XQ86</accession>
<dbReference type="AlphaFoldDB" id="A0A412XQ86"/>
<proteinExistence type="predicted"/>
<comment type="caution">
    <text evidence="1">The sequence shown here is derived from an EMBL/GenBank/DDBJ whole genome shotgun (WGS) entry which is preliminary data.</text>
</comment>
<dbReference type="EMBL" id="QRZH01000036">
    <property type="protein sequence ID" value="RGV47289.1"/>
    <property type="molecule type" value="Genomic_DNA"/>
</dbReference>
<reference evidence="1 2" key="1">
    <citation type="submission" date="2018-08" db="EMBL/GenBank/DDBJ databases">
        <title>A genome reference for cultivated species of the human gut microbiota.</title>
        <authorList>
            <person name="Zou Y."/>
            <person name="Xue W."/>
            <person name="Luo G."/>
        </authorList>
    </citation>
    <scope>NUCLEOTIDE SEQUENCE [LARGE SCALE GENOMIC DNA]</scope>
    <source>
        <strain evidence="1 2">AF14-26</strain>
    </source>
</reference>
<gene>
    <name evidence="1" type="ORF">DWW08_22965</name>
</gene>
<evidence type="ECO:0000313" key="2">
    <source>
        <dbReference type="Proteomes" id="UP000286270"/>
    </source>
</evidence>
<protein>
    <submittedName>
        <fullName evidence="1">Uncharacterized protein</fullName>
    </submittedName>
</protein>
<dbReference type="RefSeq" id="WP_122143674.1">
    <property type="nucleotide sequence ID" value="NZ_JAFKPL010000029.1"/>
</dbReference>
<organism evidence="1 2">
    <name type="scientific">Bacteroides fragilis</name>
    <dbReference type="NCBI Taxonomy" id="817"/>
    <lineage>
        <taxon>Bacteria</taxon>
        <taxon>Pseudomonadati</taxon>
        <taxon>Bacteroidota</taxon>
        <taxon>Bacteroidia</taxon>
        <taxon>Bacteroidales</taxon>
        <taxon>Bacteroidaceae</taxon>
        <taxon>Bacteroides</taxon>
    </lineage>
</organism>
<dbReference type="PROSITE" id="PS51257">
    <property type="entry name" value="PROKAR_LIPOPROTEIN"/>
    <property type="match status" value="1"/>
</dbReference>
<dbReference type="Proteomes" id="UP000286270">
    <property type="component" value="Unassembled WGS sequence"/>
</dbReference>
<name>A0A412XQ86_BACFG</name>
<evidence type="ECO:0000313" key="1">
    <source>
        <dbReference type="EMBL" id="RGV47289.1"/>
    </source>
</evidence>
<sequence length="709" mass="78113">MKHTLIKIGLFCCLLFATSCVEEELQGSWDNSQNAEIGILPGEEVLHVSVLEKVVPRSRSLLPLDDEGEVTSLFYLFFDQNTKKCVAYSFADNRTGLNLSKKELPLLTNGLQLGGNTRYNVKVIVNYRTYMDKNTSGDALGQILLGQTEDYVRKNLYSSGLTGNPTVDYPFFADASSNPLLLYTGEFEYQRATGEASCLLNRKMVSVTINWEQLPDWMEVSGVSVTNIPKRIYLFGGQSTVEQSCFTEAKAISWGDSENKTQVQFYMLPHDNEAWKPINVSLDCKKVLPKSNLTVRKGDIGGAGKSLNAVLESETVVTTDTYKMYVNGSGYKFEPNQWVYINFFESQSEHGEIDYTVNGWSSGGVKGTFFTDGQGNEACISETRITLDYADQSPVNILQSSLRDGSVAHEVFISSTGFIVQWTLGEDVANLPSWLSVERHDANNSLILTAQPNFSLNEGGILISSGRKASFTLSLNMSDGSTRKQTIIVTQLSAPSASGDVEIDGLTVSGRNTESPHFNFYGVTASGVKVGDWKEVISSSEKWGDKGRAQIGFAGKEDNPVPLSTSMRPWSSETVLQQCSTHIGSDWRMVTGKEFAFKILPRLRSTYMSVGGHANVQVVYLPTAGSICFFPVFGQKDIYVPMGKYLTDNSALFSGKGQEVPNISVSENTGSGWQITQRLQSGEMRILQAANQTHWGNVRCVKGTAKWTK</sequence>